<evidence type="ECO:0000256" key="1">
    <source>
        <dbReference type="ARBA" id="ARBA00006068"/>
    </source>
</evidence>
<keyword evidence="3" id="KW-0472">Membrane</keyword>
<sequence>MDGSDQPRDDREIVRGRDGKPLRDRYGRPIYRRSAQPRRDASPADDRRQRFSGRPRTPEGYLTRADVEELRRLRERGLRPGEGRHAEPRRRPAPSDAPPRRPRSSDTRVFQRPDDLRGDRPLYRGQDDPRFPPRGYDPDRGYSDHPDRPRGDRTRRLDDYDARDDAARRRGRGRRKALDDGRRPDRRPRNRRPRNLGFTIKSFLLVLLLVAGAGAMWVDFNLNRVDAFPDGDRPGRTMASNWLIVGSDSRDGLTDEDAANLATGAGDFGQRTDTIMIAHFPLVGKGRLVSLPRDSYVDIPGYGQNKINAAYSFGGARLLAETIEHNTGIRIDHYAEIGFGGFASIVDAMGGIEMCPTEAIQDPLAGLDIDAGCQKFDGVTGLGYVRTRATAQGDLDRVARQREFMGAMVDRVSSPAVWLNPWRWYRLGSTGAKALTVDSGDHVWHLGWLMLRMALGTESETVPTAGTMDTGHAGNVLLWDDAAAPAFFDELK</sequence>
<dbReference type="Pfam" id="PF03816">
    <property type="entry name" value="LytR_cpsA_psr"/>
    <property type="match status" value="1"/>
</dbReference>
<keyword evidence="3" id="KW-1133">Transmembrane helix</keyword>
<evidence type="ECO:0000256" key="3">
    <source>
        <dbReference type="SAM" id="Phobius"/>
    </source>
</evidence>
<evidence type="ECO:0000259" key="4">
    <source>
        <dbReference type="Pfam" id="PF03816"/>
    </source>
</evidence>
<accession>A0ABS4U5H1</accession>
<dbReference type="Gene3D" id="3.40.630.190">
    <property type="entry name" value="LCP protein"/>
    <property type="match status" value="1"/>
</dbReference>
<gene>
    <name evidence="5" type="ORF">JOF33_000147</name>
</gene>
<keyword evidence="3" id="KW-0812">Transmembrane</keyword>
<feature type="compositionally biased region" description="Basic and acidic residues" evidence="2">
    <location>
        <begin position="65"/>
        <end position="90"/>
    </location>
</feature>
<evidence type="ECO:0000313" key="5">
    <source>
        <dbReference type="EMBL" id="MBP2331448.1"/>
    </source>
</evidence>
<dbReference type="InterPro" id="IPR050922">
    <property type="entry name" value="LytR/CpsA/Psr_CW_biosynth"/>
</dbReference>
<keyword evidence="6" id="KW-1185">Reference proteome</keyword>
<evidence type="ECO:0000313" key="6">
    <source>
        <dbReference type="Proteomes" id="UP001519305"/>
    </source>
</evidence>
<comment type="similarity">
    <text evidence="1">Belongs to the LytR/CpsA/Psr (LCP) family.</text>
</comment>
<feature type="region of interest" description="Disordered" evidence="2">
    <location>
        <begin position="1"/>
        <end position="194"/>
    </location>
</feature>
<reference evidence="5 6" key="1">
    <citation type="submission" date="2021-03" db="EMBL/GenBank/DDBJ databases">
        <title>Sequencing the genomes of 1000 actinobacteria strains.</title>
        <authorList>
            <person name="Klenk H.-P."/>
        </authorList>
    </citation>
    <scope>NUCLEOTIDE SEQUENCE [LARGE SCALE GENOMIC DNA]</scope>
    <source>
        <strain evidence="5 6">DSM 44506</strain>
    </source>
</reference>
<dbReference type="EMBL" id="JAGINY010000001">
    <property type="protein sequence ID" value="MBP2331448.1"/>
    <property type="molecule type" value="Genomic_DNA"/>
</dbReference>
<organism evidence="5 6">
    <name type="scientific">Corynebacterium freneyi</name>
    <dbReference type="NCBI Taxonomy" id="134034"/>
    <lineage>
        <taxon>Bacteria</taxon>
        <taxon>Bacillati</taxon>
        <taxon>Actinomycetota</taxon>
        <taxon>Actinomycetes</taxon>
        <taxon>Mycobacteriales</taxon>
        <taxon>Corynebacteriaceae</taxon>
        <taxon>Corynebacterium</taxon>
    </lineage>
</organism>
<dbReference type="InterPro" id="IPR004474">
    <property type="entry name" value="LytR_CpsA_psr"/>
</dbReference>
<feature type="compositionally biased region" description="Basic residues" evidence="2">
    <location>
        <begin position="184"/>
        <end position="194"/>
    </location>
</feature>
<protein>
    <submittedName>
        <fullName evidence="5">LCP family protein required for cell wall assembly</fullName>
    </submittedName>
</protein>
<feature type="compositionally biased region" description="Basic and acidic residues" evidence="2">
    <location>
        <begin position="1"/>
        <end position="27"/>
    </location>
</feature>
<proteinExistence type="inferred from homology"/>
<feature type="domain" description="Cell envelope-related transcriptional attenuator" evidence="4">
    <location>
        <begin position="271"/>
        <end position="413"/>
    </location>
</feature>
<feature type="transmembrane region" description="Helical" evidence="3">
    <location>
        <begin position="196"/>
        <end position="218"/>
    </location>
</feature>
<dbReference type="PANTHER" id="PTHR33392">
    <property type="entry name" value="POLYISOPRENYL-TEICHOIC ACID--PEPTIDOGLYCAN TEICHOIC ACID TRANSFERASE TAGU"/>
    <property type="match status" value="1"/>
</dbReference>
<dbReference type="PANTHER" id="PTHR33392:SF6">
    <property type="entry name" value="POLYISOPRENYL-TEICHOIC ACID--PEPTIDOGLYCAN TEICHOIC ACID TRANSFERASE TAGU"/>
    <property type="match status" value="1"/>
</dbReference>
<evidence type="ECO:0000256" key="2">
    <source>
        <dbReference type="SAM" id="MobiDB-lite"/>
    </source>
</evidence>
<name>A0ABS4U5H1_9CORY</name>
<feature type="compositionally biased region" description="Basic and acidic residues" evidence="2">
    <location>
        <begin position="37"/>
        <end position="49"/>
    </location>
</feature>
<dbReference type="Proteomes" id="UP001519305">
    <property type="component" value="Unassembled WGS sequence"/>
</dbReference>
<dbReference type="NCBIfam" id="TIGR00350">
    <property type="entry name" value="lytR_cpsA_psr"/>
    <property type="match status" value="1"/>
</dbReference>
<comment type="caution">
    <text evidence="5">The sequence shown here is derived from an EMBL/GenBank/DDBJ whole genome shotgun (WGS) entry which is preliminary data.</text>
</comment>
<dbReference type="RefSeq" id="WP_244979468.1">
    <property type="nucleotide sequence ID" value="NZ_CP047357.1"/>
</dbReference>
<feature type="compositionally biased region" description="Basic and acidic residues" evidence="2">
    <location>
        <begin position="103"/>
        <end position="168"/>
    </location>
</feature>